<keyword evidence="2" id="KW-0732">Signal</keyword>
<feature type="chain" id="PRO_5015155822" description="CLAVATA3/ESR (CLE)-related protein" evidence="2">
    <location>
        <begin position="30"/>
        <end position="106"/>
    </location>
</feature>
<name>A0A2P5E650_TREOI</name>
<evidence type="ECO:0008006" key="5">
    <source>
        <dbReference type="Google" id="ProtNLM"/>
    </source>
</evidence>
<dbReference type="Proteomes" id="UP000237000">
    <property type="component" value="Unassembled WGS sequence"/>
</dbReference>
<evidence type="ECO:0000256" key="2">
    <source>
        <dbReference type="SAM" id="SignalP"/>
    </source>
</evidence>
<dbReference type="OrthoDB" id="994652at2759"/>
<evidence type="ECO:0000256" key="1">
    <source>
        <dbReference type="SAM" id="MobiDB-lite"/>
    </source>
</evidence>
<sequence length="106" mass="11596">MAMSFRTWSSALSALVLIEILLCSSLCLCHEEKQINILQKERRSLLVISRKLLVSASSMATSFLPESPANKKNSKASTAAMKEPKKALEPSLRTAPPSVPNPTQNK</sequence>
<dbReference type="AlphaFoldDB" id="A0A2P5E650"/>
<dbReference type="EMBL" id="JXTC01000226">
    <property type="protein sequence ID" value="PON81028.1"/>
    <property type="molecule type" value="Genomic_DNA"/>
</dbReference>
<evidence type="ECO:0000313" key="4">
    <source>
        <dbReference type="Proteomes" id="UP000237000"/>
    </source>
</evidence>
<feature type="region of interest" description="Disordered" evidence="1">
    <location>
        <begin position="64"/>
        <end position="106"/>
    </location>
</feature>
<feature type="signal peptide" evidence="2">
    <location>
        <begin position="1"/>
        <end position="29"/>
    </location>
</feature>
<reference evidence="4" key="1">
    <citation type="submission" date="2016-06" db="EMBL/GenBank/DDBJ databases">
        <title>Parallel loss of symbiosis genes in relatives of nitrogen-fixing non-legume Parasponia.</title>
        <authorList>
            <person name="Van Velzen R."/>
            <person name="Holmer R."/>
            <person name="Bu F."/>
            <person name="Rutten L."/>
            <person name="Van Zeijl A."/>
            <person name="Liu W."/>
            <person name="Santuari L."/>
            <person name="Cao Q."/>
            <person name="Sharma T."/>
            <person name="Shen D."/>
            <person name="Roswanjaya Y."/>
            <person name="Wardhani T."/>
            <person name="Kalhor M.S."/>
            <person name="Jansen J."/>
            <person name="Van den Hoogen J."/>
            <person name="Gungor B."/>
            <person name="Hartog M."/>
            <person name="Hontelez J."/>
            <person name="Verver J."/>
            <person name="Yang W.-C."/>
            <person name="Schijlen E."/>
            <person name="Repin R."/>
            <person name="Schilthuizen M."/>
            <person name="Schranz E."/>
            <person name="Heidstra R."/>
            <person name="Miyata K."/>
            <person name="Fedorova E."/>
            <person name="Kohlen W."/>
            <person name="Bisseling T."/>
            <person name="Smit S."/>
            <person name="Geurts R."/>
        </authorList>
    </citation>
    <scope>NUCLEOTIDE SEQUENCE [LARGE SCALE GENOMIC DNA]</scope>
    <source>
        <strain evidence="4">cv. RG33-2</strain>
    </source>
</reference>
<proteinExistence type="predicted"/>
<comment type="caution">
    <text evidence="3">The sequence shown here is derived from an EMBL/GenBank/DDBJ whole genome shotgun (WGS) entry which is preliminary data.</text>
</comment>
<dbReference type="InParanoid" id="A0A2P5E650"/>
<evidence type="ECO:0000313" key="3">
    <source>
        <dbReference type="EMBL" id="PON81028.1"/>
    </source>
</evidence>
<accession>A0A2P5E650</accession>
<keyword evidence="4" id="KW-1185">Reference proteome</keyword>
<organism evidence="3 4">
    <name type="scientific">Trema orientale</name>
    <name type="common">Charcoal tree</name>
    <name type="synonym">Celtis orientalis</name>
    <dbReference type="NCBI Taxonomy" id="63057"/>
    <lineage>
        <taxon>Eukaryota</taxon>
        <taxon>Viridiplantae</taxon>
        <taxon>Streptophyta</taxon>
        <taxon>Embryophyta</taxon>
        <taxon>Tracheophyta</taxon>
        <taxon>Spermatophyta</taxon>
        <taxon>Magnoliopsida</taxon>
        <taxon>eudicotyledons</taxon>
        <taxon>Gunneridae</taxon>
        <taxon>Pentapetalae</taxon>
        <taxon>rosids</taxon>
        <taxon>fabids</taxon>
        <taxon>Rosales</taxon>
        <taxon>Cannabaceae</taxon>
        <taxon>Trema</taxon>
    </lineage>
</organism>
<gene>
    <name evidence="3" type="ORF">TorRG33x02_231460</name>
</gene>
<protein>
    <recommendedName>
        <fullName evidence="5">CLAVATA3/ESR (CLE)-related protein</fullName>
    </recommendedName>
</protein>